<organism evidence="10 11">
    <name type="scientific">Weissella muntiaci</name>
    <dbReference type="NCBI Taxonomy" id="2508881"/>
    <lineage>
        <taxon>Bacteria</taxon>
        <taxon>Bacillati</taxon>
        <taxon>Bacillota</taxon>
        <taxon>Bacilli</taxon>
        <taxon>Lactobacillales</taxon>
        <taxon>Lactobacillaceae</taxon>
        <taxon>Weissella</taxon>
    </lineage>
</organism>
<evidence type="ECO:0000259" key="6">
    <source>
        <dbReference type="Pfam" id="PF01345"/>
    </source>
</evidence>
<evidence type="ECO:0000259" key="9">
    <source>
        <dbReference type="Pfam" id="PF17802"/>
    </source>
</evidence>
<dbReference type="InterPro" id="IPR001434">
    <property type="entry name" value="OmcB-like_DUF11"/>
</dbReference>
<evidence type="ECO:0000256" key="2">
    <source>
        <dbReference type="ARBA" id="ARBA00022525"/>
    </source>
</evidence>
<dbReference type="InterPro" id="IPR008456">
    <property type="entry name" value="Collagen-bd_dom"/>
</dbReference>
<proteinExistence type="inferred from homology"/>
<dbReference type="AlphaFoldDB" id="A0A6C2C8W1"/>
<comment type="caution">
    <text evidence="10">The sequence shown here is derived from an EMBL/GenBank/DDBJ whole genome shotgun (WGS) entry which is preliminary data.</text>
</comment>
<reference evidence="10 11" key="1">
    <citation type="submission" date="2019-01" db="EMBL/GenBank/DDBJ databases">
        <title>Weissella sp. nov., a novel lactic acid bacterium isolated from animal feces.</title>
        <authorList>
            <person name="Wang L.-T."/>
        </authorList>
    </citation>
    <scope>NUCLEOTIDE SEQUENCE [LARGE SCALE GENOMIC DNA]</scope>
    <source>
        <strain evidence="10 11">8H-2</strain>
    </source>
</reference>
<comment type="similarity">
    <text evidence="1">Belongs to the serine-aspartate repeat-containing protein (SDr) family.</text>
</comment>
<keyword evidence="5" id="KW-1133">Transmembrane helix</keyword>
<dbReference type="OrthoDB" id="9810250at2"/>
<evidence type="ECO:0000259" key="7">
    <source>
        <dbReference type="Pfam" id="PF05737"/>
    </source>
</evidence>
<dbReference type="SUPFAM" id="SSF49401">
    <property type="entry name" value="Bacterial adhesins"/>
    <property type="match status" value="1"/>
</dbReference>
<dbReference type="InterPro" id="IPR041033">
    <property type="entry name" value="SpaA_PFL_dom_1"/>
</dbReference>
<evidence type="ECO:0000256" key="4">
    <source>
        <dbReference type="SAM" id="MobiDB-lite"/>
    </source>
</evidence>
<evidence type="ECO:0000313" key="11">
    <source>
        <dbReference type="Proteomes" id="UP000371977"/>
    </source>
</evidence>
<sequence>MKNLHDKIKAIVLLLVLVGATIVGVVFKQPVLAKAGDDPGVTLSGPTVINSKGLVELNVTLAASAGKLTADDEIEVVIPQKIVADPEQLTSMLGLEDPFYLADPAYTTDSQGNYLLHVKYDVNKIDPNEANGYTFNVQFRAPYFTDNSIVPPMVNFSTNLIQGNKVVSSDQTVSQTHPDGVGSPAFTKYSNANSLNIDGQQKYVMSPTDPGSNNFALVVNYNQQNYDNLTITDTMPKGLSLADSYSIFPSASGDSTDIQHLKIYRINWDTQGNIAGVEYVTGQFADKITSTASTFSINFGKVTSDQSYAISYGAAVDSGLNEENFGTRYNHATMSNGQNSVLYEANVPLIMHEATTGATSLRKTVDHAVLTTNSSSLLYTLKLSNNNGTLKAGTVVTDPLPAHTKYLSTTEHQGFSAGVYDAEKNTISYTLQEDIAQGDSREIKFAVQYDNSQAHVGDKVVNRAGYSYAGSTIYSNDATTLLSGSAVLQKLDRKTGNPLEGATFKIVDSDGKLVINDLKTNTQGIVNSGLLAPGKYAFIETSAPNGYAVDSTPNPFTVVNGQEAAVDLIMYNSQATELSGKKYWQDNDDAAKLRPSSITVDLYQNGLKIKQTTATATNGWQYHFTDLAKFDRNGNQYHYTVKEEPVANYAGEQTGNDFTNTLEAHPTVTPEPPLEPLNPEMPNEGTNSQKELPQTDLNLTSYLSLLGIGILSIIGFGALKREH</sequence>
<feature type="domain" description="Collagen binding" evidence="7">
    <location>
        <begin position="218"/>
        <end position="338"/>
    </location>
</feature>
<dbReference type="Pfam" id="PF01345">
    <property type="entry name" value="DUF11"/>
    <property type="match status" value="1"/>
</dbReference>
<evidence type="ECO:0000259" key="8">
    <source>
        <dbReference type="Pfam" id="PF05738"/>
    </source>
</evidence>
<feature type="transmembrane region" description="Helical" evidence="5">
    <location>
        <begin position="699"/>
        <end position="719"/>
    </location>
</feature>
<feature type="domain" description="SpaA-like prealbumin fold" evidence="9">
    <location>
        <begin position="485"/>
        <end position="565"/>
    </location>
</feature>
<dbReference type="PANTHER" id="PTHR36108">
    <property type="entry name" value="COLOSSIN-B-RELATED"/>
    <property type="match status" value="1"/>
</dbReference>
<dbReference type="Proteomes" id="UP000371977">
    <property type="component" value="Unassembled WGS sequence"/>
</dbReference>
<keyword evidence="3" id="KW-0732">Signal</keyword>
<evidence type="ECO:0000256" key="3">
    <source>
        <dbReference type="ARBA" id="ARBA00022729"/>
    </source>
</evidence>
<protein>
    <submittedName>
        <fullName evidence="10">Cna B-type domain-containing protein</fullName>
    </submittedName>
</protein>
<accession>A0A6C2C8W1</accession>
<dbReference type="SUPFAM" id="SSF49478">
    <property type="entry name" value="Cna protein B-type domain"/>
    <property type="match status" value="2"/>
</dbReference>
<dbReference type="Gene3D" id="2.60.40.1140">
    <property type="entry name" value="Collagen-binding surface protein Cna, B-type domain"/>
    <property type="match status" value="1"/>
</dbReference>
<keyword evidence="2" id="KW-0964">Secreted</keyword>
<evidence type="ECO:0000256" key="1">
    <source>
        <dbReference type="ARBA" id="ARBA00007257"/>
    </source>
</evidence>
<dbReference type="Gene3D" id="2.60.40.10">
    <property type="entry name" value="Immunoglobulins"/>
    <property type="match status" value="1"/>
</dbReference>
<keyword evidence="5" id="KW-0472">Membrane</keyword>
<dbReference type="CDD" id="cd00222">
    <property type="entry name" value="CollagenBindB"/>
    <property type="match status" value="1"/>
</dbReference>
<dbReference type="InterPro" id="IPR008454">
    <property type="entry name" value="Collagen-bd_Cna-like_B-typ_dom"/>
</dbReference>
<dbReference type="InterPro" id="IPR008966">
    <property type="entry name" value="Adhesion_dom_sf"/>
</dbReference>
<feature type="domain" description="DUF11" evidence="6">
    <location>
        <begin position="361"/>
        <end position="465"/>
    </location>
</feature>
<keyword evidence="5" id="KW-0812">Transmembrane</keyword>
<dbReference type="EMBL" id="SDGZ01000013">
    <property type="protein sequence ID" value="TYC49863.1"/>
    <property type="molecule type" value="Genomic_DNA"/>
</dbReference>
<keyword evidence="11" id="KW-1185">Reference proteome</keyword>
<dbReference type="Pfam" id="PF17802">
    <property type="entry name" value="SpaA"/>
    <property type="match status" value="1"/>
</dbReference>
<dbReference type="Pfam" id="PF05737">
    <property type="entry name" value="Collagen_bind"/>
    <property type="match status" value="1"/>
</dbReference>
<feature type="domain" description="CNA-B" evidence="8">
    <location>
        <begin position="579"/>
        <end position="661"/>
    </location>
</feature>
<feature type="region of interest" description="Disordered" evidence="4">
    <location>
        <begin position="656"/>
        <end position="691"/>
    </location>
</feature>
<dbReference type="RefSeq" id="WP_148622422.1">
    <property type="nucleotide sequence ID" value="NZ_SDGZ01000013.1"/>
</dbReference>
<dbReference type="InterPro" id="IPR013783">
    <property type="entry name" value="Ig-like_fold"/>
</dbReference>
<evidence type="ECO:0000256" key="5">
    <source>
        <dbReference type="SAM" id="Phobius"/>
    </source>
</evidence>
<gene>
    <name evidence="10" type="ORF">ESZ50_04540</name>
</gene>
<dbReference type="GO" id="GO:0005518">
    <property type="term" value="F:collagen binding"/>
    <property type="evidence" value="ECO:0007669"/>
    <property type="project" value="InterPro"/>
</dbReference>
<name>A0A6C2C8W1_9LACO</name>
<dbReference type="Pfam" id="PF05738">
    <property type="entry name" value="Cna_B"/>
    <property type="match status" value="1"/>
</dbReference>
<evidence type="ECO:0000313" key="10">
    <source>
        <dbReference type="EMBL" id="TYC49863.1"/>
    </source>
</evidence>
<dbReference type="PANTHER" id="PTHR36108:SF13">
    <property type="entry name" value="COLOSSIN-B-RELATED"/>
    <property type="match status" value="1"/>
</dbReference>